<feature type="region of interest" description="Disordered" evidence="1">
    <location>
        <begin position="22"/>
        <end position="56"/>
    </location>
</feature>
<proteinExistence type="predicted"/>
<gene>
    <name evidence="2" type="primary">ORF16612</name>
</gene>
<evidence type="ECO:0000256" key="1">
    <source>
        <dbReference type="SAM" id="MobiDB-lite"/>
    </source>
</evidence>
<sequence length="56" mass="5968">MTAAVYMSTPITYFMKTAKEIPPANMDGTATNDSSINSPMPDSPWPLVQPPATLAP</sequence>
<protein>
    <submittedName>
        <fullName evidence="2">Uncharacterized protein</fullName>
    </submittedName>
</protein>
<dbReference type="AlphaFoldDB" id="A0A0B6Y7S9"/>
<accession>A0A0B6Y7S9</accession>
<name>A0A0B6Y7S9_9EUPU</name>
<organism evidence="2">
    <name type="scientific">Arion vulgaris</name>
    <dbReference type="NCBI Taxonomy" id="1028688"/>
    <lineage>
        <taxon>Eukaryota</taxon>
        <taxon>Metazoa</taxon>
        <taxon>Spiralia</taxon>
        <taxon>Lophotrochozoa</taxon>
        <taxon>Mollusca</taxon>
        <taxon>Gastropoda</taxon>
        <taxon>Heterobranchia</taxon>
        <taxon>Euthyneura</taxon>
        <taxon>Panpulmonata</taxon>
        <taxon>Eupulmonata</taxon>
        <taxon>Stylommatophora</taxon>
        <taxon>Helicina</taxon>
        <taxon>Arionoidea</taxon>
        <taxon>Arionidae</taxon>
        <taxon>Arion</taxon>
    </lineage>
</organism>
<evidence type="ECO:0000313" key="2">
    <source>
        <dbReference type="EMBL" id="CEK52392.1"/>
    </source>
</evidence>
<feature type="compositionally biased region" description="Polar residues" evidence="1">
    <location>
        <begin position="28"/>
        <end position="40"/>
    </location>
</feature>
<dbReference type="EMBL" id="HACG01005527">
    <property type="protein sequence ID" value="CEK52392.1"/>
    <property type="molecule type" value="Transcribed_RNA"/>
</dbReference>
<reference evidence="2" key="1">
    <citation type="submission" date="2014-12" db="EMBL/GenBank/DDBJ databases">
        <title>Insight into the proteome of Arion vulgaris.</title>
        <authorList>
            <person name="Aradska J."/>
            <person name="Bulat T."/>
            <person name="Smidak R."/>
            <person name="Sarate P."/>
            <person name="Gangsoo J."/>
            <person name="Sialana F."/>
            <person name="Bilban M."/>
            <person name="Lubec G."/>
        </authorList>
    </citation>
    <scope>NUCLEOTIDE SEQUENCE</scope>
    <source>
        <tissue evidence="2">Skin</tissue>
    </source>
</reference>